<evidence type="ECO:0000256" key="2">
    <source>
        <dbReference type="ARBA" id="ARBA00022723"/>
    </source>
</evidence>
<dbReference type="Gene3D" id="3.10.180.10">
    <property type="entry name" value="2,3-Dihydroxybiphenyl 1,2-Dioxygenase, domain 1"/>
    <property type="match status" value="1"/>
</dbReference>
<dbReference type="CDD" id="cd07249">
    <property type="entry name" value="MMCE"/>
    <property type="match status" value="1"/>
</dbReference>
<dbReference type="PROSITE" id="PS51819">
    <property type="entry name" value="VOC"/>
    <property type="match status" value="1"/>
</dbReference>
<evidence type="ECO:0000256" key="1">
    <source>
        <dbReference type="ARBA" id="ARBA00009308"/>
    </source>
</evidence>
<dbReference type="PANTHER" id="PTHR43048">
    <property type="entry name" value="METHYLMALONYL-COA EPIMERASE"/>
    <property type="match status" value="1"/>
</dbReference>
<dbReference type="EMBL" id="UINC01021671">
    <property type="protein sequence ID" value="SVA89718.1"/>
    <property type="molecule type" value="Genomic_DNA"/>
</dbReference>
<evidence type="ECO:0000259" key="3">
    <source>
        <dbReference type="PROSITE" id="PS51819"/>
    </source>
</evidence>
<name>A0A381ZK37_9ZZZZ</name>
<dbReference type="InterPro" id="IPR051785">
    <property type="entry name" value="MMCE/EMCE_epimerase"/>
</dbReference>
<feature type="domain" description="VOC" evidence="3">
    <location>
        <begin position="5"/>
        <end position="134"/>
    </location>
</feature>
<organism evidence="4">
    <name type="scientific">marine metagenome</name>
    <dbReference type="NCBI Taxonomy" id="408172"/>
    <lineage>
        <taxon>unclassified sequences</taxon>
        <taxon>metagenomes</taxon>
        <taxon>ecological metagenomes</taxon>
    </lineage>
</organism>
<dbReference type="PANTHER" id="PTHR43048:SF3">
    <property type="entry name" value="METHYLMALONYL-COA EPIMERASE, MITOCHONDRIAL"/>
    <property type="match status" value="1"/>
</dbReference>
<dbReference type="Pfam" id="PF13669">
    <property type="entry name" value="Glyoxalase_4"/>
    <property type="match status" value="1"/>
</dbReference>
<dbReference type="GO" id="GO:0004493">
    <property type="term" value="F:methylmalonyl-CoA epimerase activity"/>
    <property type="evidence" value="ECO:0007669"/>
    <property type="project" value="TreeGrafter"/>
</dbReference>
<dbReference type="SUPFAM" id="SSF54593">
    <property type="entry name" value="Glyoxalase/Bleomycin resistance protein/Dihydroxybiphenyl dioxygenase"/>
    <property type="match status" value="1"/>
</dbReference>
<dbReference type="GO" id="GO:0046491">
    <property type="term" value="P:L-methylmalonyl-CoA metabolic process"/>
    <property type="evidence" value="ECO:0007669"/>
    <property type="project" value="TreeGrafter"/>
</dbReference>
<keyword evidence="2" id="KW-0479">Metal-binding</keyword>
<protein>
    <recommendedName>
        <fullName evidence="3">VOC domain-containing protein</fullName>
    </recommendedName>
</protein>
<dbReference type="GO" id="GO:0046872">
    <property type="term" value="F:metal ion binding"/>
    <property type="evidence" value="ECO:0007669"/>
    <property type="project" value="UniProtKB-KW"/>
</dbReference>
<sequence length="136" mass="14553">MNDVSVDHIGIASESIEATSGFWELLGFKPVDEHVNDEQGVRIKMLEGSGSSSRLELLEPLGPDTPIGRFISKRGIGIQQIAVRVGDIESTISLLMESGVRMIDEQPVRGVSGSMIAFVHPSSAGGVLVELVEHSN</sequence>
<accession>A0A381ZK37</accession>
<evidence type="ECO:0000313" key="4">
    <source>
        <dbReference type="EMBL" id="SVA89718.1"/>
    </source>
</evidence>
<dbReference type="AlphaFoldDB" id="A0A381ZK37"/>
<reference evidence="4" key="1">
    <citation type="submission" date="2018-05" db="EMBL/GenBank/DDBJ databases">
        <authorList>
            <person name="Lanie J.A."/>
            <person name="Ng W.-L."/>
            <person name="Kazmierczak K.M."/>
            <person name="Andrzejewski T.M."/>
            <person name="Davidsen T.M."/>
            <person name="Wayne K.J."/>
            <person name="Tettelin H."/>
            <person name="Glass J.I."/>
            <person name="Rusch D."/>
            <person name="Podicherti R."/>
            <person name="Tsui H.-C.T."/>
            <person name="Winkler M.E."/>
        </authorList>
    </citation>
    <scope>NUCLEOTIDE SEQUENCE</scope>
</reference>
<gene>
    <name evidence="4" type="ORF">METZ01_LOCUS142572</name>
</gene>
<dbReference type="InterPro" id="IPR029068">
    <property type="entry name" value="Glyas_Bleomycin-R_OHBP_Dase"/>
</dbReference>
<dbReference type="InterPro" id="IPR017515">
    <property type="entry name" value="MeMalonyl-CoA_epimerase"/>
</dbReference>
<proteinExistence type="inferred from homology"/>
<comment type="similarity">
    <text evidence="1">Belongs to the methylmalonyl-CoA epimerase family.</text>
</comment>
<dbReference type="InterPro" id="IPR037523">
    <property type="entry name" value="VOC_core"/>
</dbReference>